<comment type="subcellular location">
    <subcellularLocation>
        <location evidence="1">Cell membrane</location>
        <topology evidence="1">Multi-pass membrane protein</topology>
    </subcellularLocation>
</comment>
<keyword evidence="10" id="KW-0969">Cilium</keyword>
<evidence type="ECO:0000256" key="1">
    <source>
        <dbReference type="ARBA" id="ARBA00004651"/>
    </source>
</evidence>
<evidence type="ECO:0000256" key="4">
    <source>
        <dbReference type="ARBA" id="ARBA00022475"/>
    </source>
</evidence>
<keyword evidence="6 8" id="KW-1133">Transmembrane helix</keyword>
<protein>
    <submittedName>
        <fullName evidence="10">Flagellar motor protein MotP</fullName>
    </submittedName>
</protein>
<evidence type="ECO:0000313" key="11">
    <source>
        <dbReference type="Proteomes" id="UP000176992"/>
    </source>
</evidence>
<dbReference type="Proteomes" id="UP000176992">
    <property type="component" value="Unassembled WGS sequence"/>
</dbReference>
<feature type="transmembrane region" description="Helical" evidence="8">
    <location>
        <begin position="180"/>
        <end position="200"/>
    </location>
</feature>
<comment type="similarity">
    <text evidence="2">Belongs to the MotA family.</text>
</comment>
<evidence type="ECO:0000313" key="10">
    <source>
        <dbReference type="EMBL" id="OGF99110.1"/>
    </source>
</evidence>
<keyword evidence="3" id="KW-0813">Transport</keyword>
<evidence type="ECO:0000259" key="9">
    <source>
        <dbReference type="Pfam" id="PF01618"/>
    </source>
</evidence>
<dbReference type="Pfam" id="PF01618">
    <property type="entry name" value="MotA_ExbB"/>
    <property type="match status" value="1"/>
</dbReference>
<evidence type="ECO:0000256" key="7">
    <source>
        <dbReference type="ARBA" id="ARBA00023136"/>
    </source>
</evidence>
<feature type="non-terminal residue" evidence="10">
    <location>
        <position position="244"/>
    </location>
</feature>
<dbReference type="PANTHER" id="PTHR30433:SF2">
    <property type="entry name" value="MOTILITY PROTEIN A"/>
    <property type="match status" value="1"/>
</dbReference>
<evidence type="ECO:0000256" key="3">
    <source>
        <dbReference type="ARBA" id="ARBA00022448"/>
    </source>
</evidence>
<dbReference type="InterPro" id="IPR000540">
    <property type="entry name" value="Flag_MotA_CS"/>
</dbReference>
<dbReference type="InterPro" id="IPR002898">
    <property type="entry name" value="MotA_ExbB_proton_chnl"/>
</dbReference>
<name>A0A1F5YG17_9BACT</name>
<sequence>MDLTTLIGLIAGFSIVVLGIEQTGSIVTFIDLPSVFVTVGGSLAATIICFPLNELVGVIGVAKKTVFTKAPPVSETIATLVSFAERARREGILALERHMEEIEDEFLAKGIQLAVDGTEPELMRNILTTELDYVEKRHASGQLVFNTLGALAPAFGMIGTLIGLVLMLKTMSDPSTIGPNMAVALITTFYGALMANLICIPLEKKLKRRSEEEMLVKEMMIEGILSIQSGDNPRIVEQKLTSFV</sequence>
<gene>
    <name evidence="10" type="ORF">A2Z86_06530</name>
</gene>
<evidence type="ECO:0000256" key="2">
    <source>
        <dbReference type="ARBA" id="ARBA00008038"/>
    </source>
</evidence>
<dbReference type="PANTHER" id="PTHR30433">
    <property type="entry name" value="CHEMOTAXIS PROTEIN MOTA"/>
    <property type="match status" value="1"/>
</dbReference>
<proteinExistence type="inferred from homology"/>
<evidence type="ECO:0000256" key="6">
    <source>
        <dbReference type="ARBA" id="ARBA00022989"/>
    </source>
</evidence>
<feature type="domain" description="MotA/TolQ/ExbB proton channel" evidence="9">
    <location>
        <begin position="100"/>
        <end position="218"/>
    </location>
</feature>
<keyword evidence="5 8" id="KW-0812">Transmembrane</keyword>
<reference evidence="10 11" key="1">
    <citation type="journal article" date="2016" name="Nat. Commun.">
        <title>Thousands of microbial genomes shed light on interconnected biogeochemical processes in an aquifer system.</title>
        <authorList>
            <person name="Anantharaman K."/>
            <person name="Brown C.T."/>
            <person name="Hug L.A."/>
            <person name="Sharon I."/>
            <person name="Castelle C.J."/>
            <person name="Probst A.J."/>
            <person name="Thomas B.C."/>
            <person name="Singh A."/>
            <person name="Wilkins M.J."/>
            <person name="Karaoz U."/>
            <person name="Brodie E.L."/>
            <person name="Williams K.H."/>
            <person name="Hubbard S.S."/>
            <person name="Banfield J.F."/>
        </authorList>
    </citation>
    <scope>NUCLEOTIDE SEQUENCE [LARGE SCALE GENOMIC DNA]</scope>
</reference>
<dbReference type="EMBL" id="MFIV01000043">
    <property type="protein sequence ID" value="OGF99110.1"/>
    <property type="molecule type" value="Genomic_DNA"/>
</dbReference>
<evidence type="ECO:0000256" key="5">
    <source>
        <dbReference type="ARBA" id="ARBA00022692"/>
    </source>
</evidence>
<dbReference type="GO" id="GO:0005886">
    <property type="term" value="C:plasma membrane"/>
    <property type="evidence" value="ECO:0007669"/>
    <property type="project" value="UniProtKB-SubCell"/>
</dbReference>
<comment type="caution">
    <text evidence="10">The sequence shown here is derived from an EMBL/GenBank/DDBJ whole genome shotgun (WGS) entry which is preliminary data.</text>
</comment>
<dbReference type="GO" id="GO:0006935">
    <property type="term" value="P:chemotaxis"/>
    <property type="evidence" value="ECO:0007669"/>
    <property type="project" value="InterPro"/>
</dbReference>
<accession>A0A1F5YG17</accession>
<keyword evidence="10" id="KW-0282">Flagellum</keyword>
<feature type="transmembrane region" description="Helical" evidence="8">
    <location>
        <begin position="143"/>
        <end position="168"/>
    </location>
</feature>
<dbReference type="GO" id="GO:0071978">
    <property type="term" value="P:bacterial-type flagellum-dependent swarming motility"/>
    <property type="evidence" value="ECO:0007669"/>
    <property type="project" value="InterPro"/>
</dbReference>
<keyword evidence="10" id="KW-0966">Cell projection</keyword>
<evidence type="ECO:0000256" key="8">
    <source>
        <dbReference type="SAM" id="Phobius"/>
    </source>
</evidence>
<feature type="transmembrane region" description="Helical" evidence="8">
    <location>
        <begin position="35"/>
        <end position="62"/>
    </location>
</feature>
<organism evidence="10 11">
    <name type="scientific">Candidatus Glassbacteria bacterium GWA2_58_10</name>
    <dbReference type="NCBI Taxonomy" id="1817865"/>
    <lineage>
        <taxon>Bacteria</taxon>
        <taxon>Candidatus Glassiibacteriota</taxon>
    </lineage>
</organism>
<keyword evidence="4" id="KW-1003">Cell membrane</keyword>
<dbReference type="AlphaFoldDB" id="A0A1F5YG17"/>
<keyword evidence="7 8" id="KW-0472">Membrane</keyword>
<dbReference type="InterPro" id="IPR047055">
    <property type="entry name" value="MotA-like"/>
</dbReference>
<dbReference type="PROSITE" id="PS01307">
    <property type="entry name" value="MOTA"/>
    <property type="match status" value="1"/>
</dbReference>